<sequence>MPLDPASLPTAQSGYLDSLLAPGPPTLDTCLNSKVQSRLSLLSYTRHIQSASMGHGPAPFGPPPPPLHGHGHGHGHPHGPPPPPPPPHTTHGQHTQGQAVPILAIIFGSIVLIVLIINVFKFAQFYLEHHATHSQDEKKAKPCNGNCQCQGLPPNPKQRPGVDPPPYSNNNELEERRRLMDEDNGTNYVP</sequence>
<feature type="compositionally biased region" description="Pro residues" evidence="1">
    <location>
        <begin position="78"/>
        <end position="88"/>
    </location>
</feature>
<evidence type="ECO:0000256" key="2">
    <source>
        <dbReference type="SAM" id="Phobius"/>
    </source>
</evidence>
<feature type="transmembrane region" description="Helical" evidence="2">
    <location>
        <begin position="99"/>
        <end position="120"/>
    </location>
</feature>
<keyword evidence="2" id="KW-1133">Transmembrane helix</keyword>
<dbReference type="Proteomes" id="UP000616885">
    <property type="component" value="Unassembled WGS sequence"/>
</dbReference>
<protein>
    <submittedName>
        <fullName evidence="3">Uncharacterized protein</fullName>
    </submittedName>
</protein>
<feature type="compositionally biased region" description="Pro residues" evidence="1">
    <location>
        <begin position="153"/>
        <end position="167"/>
    </location>
</feature>
<dbReference type="AlphaFoldDB" id="A0A8H7K5P0"/>
<feature type="region of interest" description="Disordered" evidence="1">
    <location>
        <begin position="150"/>
        <end position="190"/>
    </location>
</feature>
<reference evidence="3" key="1">
    <citation type="submission" date="2020-10" db="EMBL/GenBank/DDBJ databases">
        <title>High-Quality Genome Resource of Clonostachys rosea strain S41 by Oxford Nanopore Long-Read Sequencing.</title>
        <authorList>
            <person name="Wang H."/>
        </authorList>
    </citation>
    <scope>NUCLEOTIDE SEQUENCE</scope>
    <source>
        <strain evidence="3">S41</strain>
    </source>
</reference>
<name>A0A8H7K5P0_BIOOC</name>
<comment type="caution">
    <text evidence="3">The sequence shown here is derived from an EMBL/GenBank/DDBJ whole genome shotgun (WGS) entry which is preliminary data.</text>
</comment>
<proteinExistence type="predicted"/>
<evidence type="ECO:0000256" key="1">
    <source>
        <dbReference type="SAM" id="MobiDB-lite"/>
    </source>
</evidence>
<keyword evidence="2" id="KW-0472">Membrane</keyword>
<evidence type="ECO:0000313" key="4">
    <source>
        <dbReference type="Proteomes" id="UP000616885"/>
    </source>
</evidence>
<gene>
    <name evidence="3" type="ORF">IM811_005993</name>
</gene>
<evidence type="ECO:0000313" key="3">
    <source>
        <dbReference type="EMBL" id="KAF9743653.1"/>
    </source>
</evidence>
<feature type="region of interest" description="Disordered" evidence="1">
    <location>
        <begin position="52"/>
        <end position="95"/>
    </location>
</feature>
<keyword evidence="2" id="KW-0812">Transmembrane</keyword>
<accession>A0A8H7K5P0</accession>
<organism evidence="3 4">
    <name type="scientific">Bionectria ochroleuca</name>
    <name type="common">Gliocladium roseum</name>
    <dbReference type="NCBI Taxonomy" id="29856"/>
    <lineage>
        <taxon>Eukaryota</taxon>
        <taxon>Fungi</taxon>
        <taxon>Dikarya</taxon>
        <taxon>Ascomycota</taxon>
        <taxon>Pezizomycotina</taxon>
        <taxon>Sordariomycetes</taxon>
        <taxon>Hypocreomycetidae</taxon>
        <taxon>Hypocreales</taxon>
        <taxon>Bionectriaceae</taxon>
        <taxon>Clonostachys</taxon>
    </lineage>
</organism>
<dbReference type="EMBL" id="JADCTT010000016">
    <property type="protein sequence ID" value="KAF9743653.1"/>
    <property type="molecule type" value="Genomic_DNA"/>
</dbReference>